<feature type="transmembrane region" description="Helical" evidence="2">
    <location>
        <begin position="169"/>
        <end position="190"/>
    </location>
</feature>
<name>A0ABW5R1Q1_9BACL</name>
<feature type="transmembrane region" description="Helical" evidence="2">
    <location>
        <begin position="43"/>
        <end position="68"/>
    </location>
</feature>
<gene>
    <name evidence="4" type="ORF">ACFSW5_19280</name>
</gene>
<evidence type="ECO:0000313" key="5">
    <source>
        <dbReference type="Proteomes" id="UP001597493"/>
    </source>
</evidence>
<comment type="similarity">
    <text evidence="1">Belongs to the DedA family.</text>
</comment>
<feature type="transmembrane region" description="Helical" evidence="2">
    <location>
        <begin position="12"/>
        <end position="31"/>
    </location>
</feature>
<proteinExistence type="inferred from homology"/>
<keyword evidence="5" id="KW-1185">Reference proteome</keyword>
<feature type="transmembrane region" description="Helical" evidence="2">
    <location>
        <begin position="138"/>
        <end position="157"/>
    </location>
</feature>
<dbReference type="PANTHER" id="PTHR42709">
    <property type="entry name" value="ALKALINE PHOSPHATASE LIKE PROTEIN"/>
    <property type="match status" value="1"/>
</dbReference>
<dbReference type="Proteomes" id="UP001597493">
    <property type="component" value="Unassembled WGS sequence"/>
</dbReference>
<sequence length="208" mass="22813">MGYEFLLTVIDTIGYAALFVVLCLGLIGLPIPNEVVVMTGGALAAAGLLAPVPAFISTWLGICSAMTFNYSIGRFAGSKLFEWFNRKQNMQKFVAQAERLIERFGGYAVGLGLLLPFVRHAMPMVIGTNKTPFGKFALYAYPSAFVWTLLYFVIGALVGDNLRQIGDMIYEYGVYIVIALVLAAVAVVVIRASRGRKQRSENTVHRDM</sequence>
<reference evidence="5" key="1">
    <citation type="journal article" date="2019" name="Int. J. Syst. Evol. Microbiol.">
        <title>The Global Catalogue of Microorganisms (GCM) 10K type strain sequencing project: providing services to taxonomists for standard genome sequencing and annotation.</title>
        <authorList>
            <consortium name="The Broad Institute Genomics Platform"/>
            <consortium name="The Broad Institute Genome Sequencing Center for Infectious Disease"/>
            <person name="Wu L."/>
            <person name="Ma J."/>
        </authorList>
    </citation>
    <scope>NUCLEOTIDE SEQUENCE [LARGE SCALE GENOMIC DNA]</scope>
    <source>
        <strain evidence="5">TISTR 1827</strain>
    </source>
</reference>
<dbReference type="RefSeq" id="WP_379276624.1">
    <property type="nucleotide sequence ID" value="NZ_JBHUGT010000021.1"/>
</dbReference>
<keyword evidence="2" id="KW-0472">Membrane</keyword>
<evidence type="ECO:0000256" key="2">
    <source>
        <dbReference type="SAM" id="Phobius"/>
    </source>
</evidence>
<dbReference type="PANTHER" id="PTHR42709:SF9">
    <property type="entry name" value="ALKALINE PHOSPHATASE LIKE PROTEIN"/>
    <property type="match status" value="1"/>
</dbReference>
<comment type="caution">
    <text evidence="4">The sequence shown here is derived from an EMBL/GenBank/DDBJ whole genome shotgun (WGS) entry which is preliminary data.</text>
</comment>
<feature type="domain" description="VTT" evidence="3">
    <location>
        <begin position="31"/>
        <end position="156"/>
    </location>
</feature>
<keyword evidence="2" id="KW-0812">Transmembrane</keyword>
<keyword evidence="2" id="KW-1133">Transmembrane helix</keyword>
<dbReference type="Pfam" id="PF09335">
    <property type="entry name" value="VTT_dom"/>
    <property type="match status" value="1"/>
</dbReference>
<dbReference type="EMBL" id="JBHUMY010000027">
    <property type="protein sequence ID" value="MFD2662402.1"/>
    <property type="molecule type" value="Genomic_DNA"/>
</dbReference>
<dbReference type="InterPro" id="IPR051311">
    <property type="entry name" value="DedA_domain"/>
</dbReference>
<protein>
    <submittedName>
        <fullName evidence="4">DedA family protein</fullName>
    </submittedName>
</protein>
<evidence type="ECO:0000313" key="4">
    <source>
        <dbReference type="EMBL" id="MFD2662402.1"/>
    </source>
</evidence>
<evidence type="ECO:0000259" key="3">
    <source>
        <dbReference type="Pfam" id="PF09335"/>
    </source>
</evidence>
<evidence type="ECO:0000256" key="1">
    <source>
        <dbReference type="ARBA" id="ARBA00010792"/>
    </source>
</evidence>
<organism evidence="4 5">
    <name type="scientific">Paenibacillus thailandensis</name>
    <dbReference type="NCBI Taxonomy" id="393250"/>
    <lineage>
        <taxon>Bacteria</taxon>
        <taxon>Bacillati</taxon>
        <taxon>Bacillota</taxon>
        <taxon>Bacilli</taxon>
        <taxon>Bacillales</taxon>
        <taxon>Paenibacillaceae</taxon>
        <taxon>Paenibacillus</taxon>
    </lineage>
</organism>
<accession>A0ABW5R1Q1</accession>
<dbReference type="InterPro" id="IPR032816">
    <property type="entry name" value="VTT_dom"/>
</dbReference>